<keyword evidence="2" id="KW-1185">Reference proteome</keyword>
<proteinExistence type="predicted"/>
<dbReference type="InterPro" id="IPR029032">
    <property type="entry name" value="AhpD-like"/>
</dbReference>
<reference evidence="1 2" key="1">
    <citation type="submission" date="2013-11" db="EMBL/GenBank/DDBJ databases">
        <title>Metagenomic analysis of a methanogenic consortium involved in long chain n-alkane degradation.</title>
        <authorList>
            <person name="Davidova I.A."/>
            <person name="Callaghan A.V."/>
            <person name="Wawrik B."/>
            <person name="Pruitt S."/>
            <person name="Marks C."/>
            <person name="Duncan K.E."/>
            <person name="Suflita J.M."/>
        </authorList>
    </citation>
    <scope>NUCLEOTIDE SEQUENCE [LARGE SCALE GENOMIC DNA]</scope>
    <source>
        <strain evidence="1 2">SPR</strain>
    </source>
</reference>
<dbReference type="STRING" id="1429043.X474_04000"/>
<dbReference type="Gene3D" id="1.20.1290.10">
    <property type="entry name" value="AhpD-like"/>
    <property type="match status" value="1"/>
</dbReference>
<accession>A0A0D2HYB6</accession>
<dbReference type="SUPFAM" id="SSF69118">
    <property type="entry name" value="AhpD-like"/>
    <property type="match status" value="1"/>
</dbReference>
<name>A0A0D2HYB6_9BACT</name>
<dbReference type="RefSeq" id="WP_044346807.1">
    <property type="nucleotide sequence ID" value="NZ_AZAC01000003.1"/>
</dbReference>
<sequence length="176" mass="19950">MALIRTIPPAEAQGELKEIYRSIKKVAPVIPKPLSMLSTSPELTSMYFKQIMFYLRNPGLGMDLLVQIRLHVAHEFDYPYCVGFNSSILQFLTEITDQGLEELKKDPTKAELSDKDKALLLFVLKAVKAPTTTTAEDIDQLRALGWQDREILEATNYGADMVRHGIVFKAFKMDQD</sequence>
<dbReference type="EMBL" id="AZAC01000003">
    <property type="protein sequence ID" value="KIX15313.1"/>
    <property type="molecule type" value="Genomic_DNA"/>
</dbReference>
<comment type="caution">
    <text evidence="1">The sequence shown here is derived from an EMBL/GenBank/DDBJ whole genome shotgun (WGS) entry which is preliminary data.</text>
</comment>
<organism evidence="1 2">
    <name type="scientific">Dethiosulfatarculus sandiegensis</name>
    <dbReference type="NCBI Taxonomy" id="1429043"/>
    <lineage>
        <taxon>Bacteria</taxon>
        <taxon>Pseudomonadati</taxon>
        <taxon>Thermodesulfobacteriota</taxon>
        <taxon>Desulfarculia</taxon>
        <taxon>Desulfarculales</taxon>
        <taxon>Desulfarculaceae</taxon>
        <taxon>Dethiosulfatarculus</taxon>
    </lineage>
</organism>
<dbReference type="AlphaFoldDB" id="A0A0D2HYB6"/>
<protein>
    <recommendedName>
        <fullName evidence="3">Alkylhydroperoxidase</fullName>
    </recommendedName>
</protein>
<dbReference type="Proteomes" id="UP000032233">
    <property type="component" value="Unassembled WGS sequence"/>
</dbReference>
<gene>
    <name evidence="1" type="ORF">X474_04000</name>
</gene>
<evidence type="ECO:0000313" key="1">
    <source>
        <dbReference type="EMBL" id="KIX15313.1"/>
    </source>
</evidence>
<evidence type="ECO:0000313" key="2">
    <source>
        <dbReference type="Proteomes" id="UP000032233"/>
    </source>
</evidence>
<dbReference type="OrthoDB" id="5432305at2"/>
<dbReference type="InParanoid" id="A0A0D2HYB6"/>
<evidence type="ECO:0008006" key="3">
    <source>
        <dbReference type="Google" id="ProtNLM"/>
    </source>
</evidence>